<dbReference type="AlphaFoldDB" id="A0A067MSY6"/>
<evidence type="ECO:0000313" key="1">
    <source>
        <dbReference type="EMBL" id="KDQ14706.1"/>
    </source>
</evidence>
<proteinExistence type="predicted"/>
<accession>A0A067MSY6</accession>
<dbReference type="GO" id="GO:0005739">
    <property type="term" value="C:mitochondrion"/>
    <property type="evidence" value="ECO:0007669"/>
    <property type="project" value="GOC"/>
</dbReference>
<dbReference type="EMBL" id="KL198036">
    <property type="protein sequence ID" value="KDQ14706.1"/>
    <property type="molecule type" value="Genomic_DNA"/>
</dbReference>
<keyword evidence="2" id="KW-1185">Reference proteome</keyword>
<evidence type="ECO:0000313" key="2">
    <source>
        <dbReference type="Proteomes" id="UP000027195"/>
    </source>
</evidence>
<gene>
    <name evidence="1" type="ORF">BOTBODRAFT_159131</name>
</gene>
<name>A0A067MSY6_BOTB1</name>
<dbReference type="GO" id="GO:0033617">
    <property type="term" value="P:mitochondrial respiratory chain complex IV assembly"/>
    <property type="evidence" value="ECO:0007669"/>
    <property type="project" value="InterPro"/>
</dbReference>
<sequence length="80" mass="9076">MRTLRITNAQRRSFVSSLFALTFFGAVVTVSASTVLPCPARGNNRRSLAEPVRPDDQALDHDRVVVTKKTPRRWIEERLP</sequence>
<dbReference type="Proteomes" id="UP000027195">
    <property type="component" value="Unassembled WGS sequence"/>
</dbReference>
<organism evidence="1 2">
    <name type="scientific">Botryobasidium botryosum (strain FD-172 SS1)</name>
    <dbReference type="NCBI Taxonomy" id="930990"/>
    <lineage>
        <taxon>Eukaryota</taxon>
        <taxon>Fungi</taxon>
        <taxon>Dikarya</taxon>
        <taxon>Basidiomycota</taxon>
        <taxon>Agaricomycotina</taxon>
        <taxon>Agaricomycetes</taxon>
        <taxon>Cantharellales</taxon>
        <taxon>Botryobasidiaceae</taxon>
        <taxon>Botryobasidium</taxon>
    </lineage>
</organism>
<dbReference type="Pfam" id="PF17051">
    <property type="entry name" value="COA2"/>
    <property type="match status" value="1"/>
</dbReference>
<dbReference type="HOGENOM" id="CLU_174998_0_0_1"/>
<dbReference type="InterPro" id="IPR031459">
    <property type="entry name" value="Coa2"/>
</dbReference>
<reference evidence="2" key="1">
    <citation type="journal article" date="2014" name="Proc. Natl. Acad. Sci. U.S.A.">
        <title>Extensive sampling of basidiomycete genomes demonstrates inadequacy of the white-rot/brown-rot paradigm for wood decay fungi.</title>
        <authorList>
            <person name="Riley R."/>
            <person name="Salamov A.A."/>
            <person name="Brown D.W."/>
            <person name="Nagy L.G."/>
            <person name="Floudas D."/>
            <person name="Held B.W."/>
            <person name="Levasseur A."/>
            <person name="Lombard V."/>
            <person name="Morin E."/>
            <person name="Otillar R."/>
            <person name="Lindquist E.A."/>
            <person name="Sun H."/>
            <person name="LaButti K.M."/>
            <person name="Schmutz J."/>
            <person name="Jabbour D."/>
            <person name="Luo H."/>
            <person name="Baker S.E."/>
            <person name="Pisabarro A.G."/>
            <person name="Walton J.D."/>
            <person name="Blanchette R.A."/>
            <person name="Henrissat B."/>
            <person name="Martin F."/>
            <person name="Cullen D."/>
            <person name="Hibbett D.S."/>
            <person name="Grigoriev I.V."/>
        </authorList>
    </citation>
    <scope>NUCLEOTIDE SEQUENCE [LARGE SCALE GENOMIC DNA]</scope>
    <source>
        <strain evidence="2">FD-172 SS1</strain>
    </source>
</reference>
<dbReference type="InParanoid" id="A0A067MSY6"/>
<protein>
    <submittedName>
        <fullName evidence="1">Uncharacterized protein</fullName>
    </submittedName>
</protein>
<dbReference type="OrthoDB" id="5410040at2759"/>